<dbReference type="PANTHER" id="PTHR44051:SF8">
    <property type="entry name" value="GLUTATHIONE S-TRANSFERASE GSTA"/>
    <property type="match status" value="1"/>
</dbReference>
<dbReference type="OrthoDB" id="5293590at2"/>
<evidence type="ECO:0000259" key="1">
    <source>
        <dbReference type="PROSITE" id="PS50404"/>
    </source>
</evidence>
<dbReference type="PROSITE" id="PS50405">
    <property type="entry name" value="GST_CTER"/>
    <property type="match status" value="1"/>
</dbReference>
<dbReference type="SFLD" id="SFLDS00019">
    <property type="entry name" value="Glutathione_Transferase_(cytos"/>
    <property type="match status" value="1"/>
</dbReference>
<dbReference type="STRING" id="943830.A4A58_28775"/>
<organism evidence="3 4">
    <name type="scientific">Tardiphaga robiniae</name>
    <dbReference type="NCBI Taxonomy" id="943830"/>
    <lineage>
        <taxon>Bacteria</taxon>
        <taxon>Pseudomonadati</taxon>
        <taxon>Pseudomonadota</taxon>
        <taxon>Alphaproteobacteria</taxon>
        <taxon>Hyphomicrobiales</taxon>
        <taxon>Nitrobacteraceae</taxon>
        <taxon>Tardiphaga</taxon>
    </lineage>
</organism>
<dbReference type="CDD" id="cd03051">
    <property type="entry name" value="GST_N_GTT2_like"/>
    <property type="match status" value="1"/>
</dbReference>
<gene>
    <name evidence="3" type="ORF">A4A58_28775</name>
</gene>
<dbReference type="SUPFAM" id="SSF52833">
    <property type="entry name" value="Thioredoxin-like"/>
    <property type="match status" value="1"/>
</dbReference>
<dbReference type="GO" id="GO:0016740">
    <property type="term" value="F:transferase activity"/>
    <property type="evidence" value="ECO:0007669"/>
    <property type="project" value="UniProtKB-KW"/>
</dbReference>
<dbReference type="SUPFAM" id="SSF47616">
    <property type="entry name" value="GST C-terminal domain-like"/>
    <property type="match status" value="1"/>
</dbReference>
<dbReference type="Proteomes" id="UP000076574">
    <property type="component" value="Unassembled WGS sequence"/>
</dbReference>
<dbReference type="InterPro" id="IPR036282">
    <property type="entry name" value="Glutathione-S-Trfase_C_sf"/>
</dbReference>
<protein>
    <submittedName>
        <fullName evidence="3">Glutathione S-transferase</fullName>
    </submittedName>
</protein>
<dbReference type="Pfam" id="PF13410">
    <property type="entry name" value="GST_C_2"/>
    <property type="match status" value="1"/>
</dbReference>
<reference evidence="3 4" key="1">
    <citation type="submission" date="2016-03" db="EMBL/GenBank/DDBJ databases">
        <title>Microsymbionts genomes from the relict species Vavilovia formosa (Stev.) Fed.</title>
        <authorList>
            <person name="Kopat V."/>
            <person name="Chirak E."/>
            <person name="Kimeklis A."/>
            <person name="Andronov E."/>
        </authorList>
    </citation>
    <scope>NUCLEOTIDE SEQUENCE [LARGE SCALE GENOMIC DNA]</scope>
    <source>
        <strain evidence="3 4">Vaf07</strain>
    </source>
</reference>
<feature type="domain" description="GST C-terminal" evidence="2">
    <location>
        <begin position="85"/>
        <end position="203"/>
    </location>
</feature>
<dbReference type="Gene3D" id="3.40.30.10">
    <property type="entry name" value="Glutaredoxin"/>
    <property type="match status" value="1"/>
</dbReference>
<name>A0A161R1R5_9BRAD</name>
<dbReference type="InterPro" id="IPR010987">
    <property type="entry name" value="Glutathione-S-Trfase_C-like"/>
</dbReference>
<dbReference type="RefSeq" id="WP_068734224.1">
    <property type="nucleotide sequence ID" value="NZ_LVYV01000017.1"/>
</dbReference>
<keyword evidence="3" id="KW-0808">Transferase</keyword>
<evidence type="ECO:0000313" key="4">
    <source>
        <dbReference type="Proteomes" id="UP000076574"/>
    </source>
</evidence>
<feature type="domain" description="GST N-terminal" evidence="1">
    <location>
        <begin position="1"/>
        <end position="80"/>
    </location>
</feature>
<dbReference type="InterPro" id="IPR040079">
    <property type="entry name" value="Glutathione_S-Trfase"/>
</dbReference>
<dbReference type="InterPro" id="IPR034345">
    <property type="entry name" value="Gtt2-like_N"/>
</dbReference>
<accession>A0A161R1R5</accession>
<evidence type="ECO:0000313" key="3">
    <source>
        <dbReference type="EMBL" id="KZD22681.1"/>
    </source>
</evidence>
<dbReference type="AlphaFoldDB" id="A0A161R1R5"/>
<proteinExistence type="predicted"/>
<dbReference type="Pfam" id="PF02798">
    <property type="entry name" value="GST_N"/>
    <property type="match status" value="1"/>
</dbReference>
<dbReference type="SFLD" id="SFLDG00358">
    <property type="entry name" value="Main_(cytGST)"/>
    <property type="match status" value="1"/>
</dbReference>
<sequence length="203" mass="22906">MKLYDSIGPNPRVVRMFLAEKGISLPVQTVDLAAGENREPAHLARNPHGQMPTLELNDGAYVSETVAICEYVEETRPTPALIGTTPEQRAEARMWRQRVDLNICQHIANGYRFAEGLKRFETRIVCVPEGAPGLKTIAIDRLRWLDGQMGGKTFICGERFTMADIVLFCWLDFADKVKQPWDRGNANVAAWFERVNTRESTKA</sequence>
<dbReference type="Gene3D" id="1.20.1050.10">
    <property type="match status" value="1"/>
</dbReference>
<dbReference type="PANTHER" id="PTHR44051">
    <property type="entry name" value="GLUTATHIONE S-TRANSFERASE-RELATED"/>
    <property type="match status" value="1"/>
</dbReference>
<dbReference type="PROSITE" id="PS50404">
    <property type="entry name" value="GST_NTER"/>
    <property type="match status" value="1"/>
</dbReference>
<dbReference type="EMBL" id="LVYV01000017">
    <property type="protein sequence ID" value="KZD22681.1"/>
    <property type="molecule type" value="Genomic_DNA"/>
</dbReference>
<dbReference type="InterPro" id="IPR036249">
    <property type="entry name" value="Thioredoxin-like_sf"/>
</dbReference>
<comment type="caution">
    <text evidence="3">The sequence shown here is derived from an EMBL/GenBank/DDBJ whole genome shotgun (WGS) entry which is preliminary data.</text>
</comment>
<dbReference type="InterPro" id="IPR004045">
    <property type="entry name" value="Glutathione_S-Trfase_N"/>
</dbReference>
<evidence type="ECO:0000259" key="2">
    <source>
        <dbReference type="PROSITE" id="PS50405"/>
    </source>
</evidence>
<keyword evidence="4" id="KW-1185">Reference proteome</keyword>